<dbReference type="EMBL" id="JBHLTN010000014">
    <property type="protein sequence ID" value="MFC0592418.1"/>
    <property type="molecule type" value="Genomic_DNA"/>
</dbReference>
<sequence length="284" mass="27998">MSTTAFTPDLPALHARLQASAPLVQAITNTVVQQFSANVLLAAGAAPAMIDHEADAAQFAGVADGILINLGTASNHQLLAADAAISVASETGKPWVLDPVSVGVVAFRTIKIRQAAAARPTVVRGNASEIAALAGAGAGGRGVDSTDEVDAVLPAAIRLAQTTGGVVAVSGARDAVVAVEGAQARIARIGGGHALMPKVVGMGCALGALVVAYLAAGRALGGERLAGDWAATVAAHAHFALAGAEAGARALGPGSFQVAFVDALHALPSADLARADVQVGTRAL</sequence>
<dbReference type="InterPro" id="IPR000417">
    <property type="entry name" value="Hyethyz_kinase"/>
</dbReference>
<accession>A0ABV6PTM8</accession>
<evidence type="ECO:0000313" key="12">
    <source>
        <dbReference type="EMBL" id="MFC0592418.1"/>
    </source>
</evidence>
<evidence type="ECO:0000256" key="5">
    <source>
        <dbReference type="ARBA" id="ARBA00022723"/>
    </source>
</evidence>
<evidence type="ECO:0000256" key="9">
    <source>
        <dbReference type="ARBA" id="ARBA00022842"/>
    </source>
</evidence>
<evidence type="ECO:0000256" key="4">
    <source>
        <dbReference type="ARBA" id="ARBA00022679"/>
    </source>
</evidence>
<evidence type="ECO:0000256" key="10">
    <source>
        <dbReference type="ARBA" id="ARBA00022977"/>
    </source>
</evidence>
<evidence type="ECO:0000313" key="13">
    <source>
        <dbReference type="Proteomes" id="UP001589834"/>
    </source>
</evidence>
<comment type="cofactor">
    <cofactor evidence="2 11">
        <name>Mg(2+)</name>
        <dbReference type="ChEBI" id="CHEBI:18420"/>
    </cofactor>
</comment>
<keyword evidence="8 11" id="KW-0067">ATP-binding</keyword>
<dbReference type="CDD" id="cd01170">
    <property type="entry name" value="THZ_kinase"/>
    <property type="match status" value="1"/>
</dbReference>
<protein>
    <recommendedName>
        <fullName evidence="11">Hydroxyethylthiazole kinase</fullName>
        <ecNumber evidence="11">2.7.1.50</ecNumber>
    </recommendedName>
    <alternativeName>
        <fullName evidence="11">4-methyl-5-beta-hydroxyethylthiazole kinase</fullName>
        <shortName evidence="11">TH kinase</shortName>
        <shortName evidence="11">Thz kinase</shortName>
    </alternativeName>
</protein>
<reference evidence="12 13" key="1">
    <citation type="submission" date="2024-09" db="EMBL/GenBank/DDBJ databases">
        <authorList>
            <person name="Sun Q."/>
            <person name="Mori K."/>
        </authorList>
    </citation>
    <scope>NUCLEOTIDE SEQUENCE [LARGE SCALE GENOMIC DNA]</scope>
    <source>
        <strain evidence="12 13">NCAIM B.02336</strain>
    </source>
</reference>
<gene>
    <name evidence="11 12" type="primary">thiM</name>
    <name evidence="12" type="ORF">ACFFGG_07600</name>
</gene>
<evidence type="ECO:0000256" key="3">
    <source>
        <dbReference type="ARBA" id="ARBA00004868"/>
    </source>
</evidence>
<comment type="catalytic activity">
    <reaction evidence="1 11">
        <text>5-(2-hydroxyethyl)-4-methylthiazole + ATP = 4-methyl-5-(2-phosphooxyethyl)-thiazole + ADP + H(+)</text>
        <dbReference type="Rhea" id="RHEA:24212"/>
        <dbReference type="ChEBI" id="CHEBI:15378"/>
        <dbReference type="ChEBI" id="CHEBI:17957"/>
        <dbReference type="ChEBI" id="CHEBI:30616"/>
        <dbReference type="ChEBI" id="CHEBI:58296"/>
        <dbReference type="ChEBI" id="CHEBI:456216"/>
        <dbReference type="EC" id="2.7.1.50"/>
    </reaction>
</comment>
<keyword evidence="5 11" id="KW-0479">Metal-binding</keyword>
<feature type="binding site" evidence="11">
    <location>
        <position position="201"/>
    </location>
    <ligand>
        <name>substrate</name>
    </ligand>
</feature>
<keyword evidence="7 11" id="KW-0418">Kinase</keyword>
<dbReference type="HAMAP" id="MF_00228">
    <property type="entry name" value="Thz_kinase"/>
    <property type="match status" value="1"/>
</dbReference>
<feature type="binding site" evidence="11">
    <location>
        <position position="49"/>
    </location>
    <ligand>
        <name>substrate</name>
    </ligand>
</feature>
<evidence type="ECO:0000256" key="2">
    <source>
        <dbReference type="ARBA" id="ARBA00001946"/>
    </source>
</evidence>
<keyword evidence="6 11" id="KW-0547">Nucleotide-binding</keyword>
<dbReference type="NCBIfam" id="NF006830">
    <property type="entry name" value="PRK09355.1"/>
    <property type="match status" value="1"/>
</dbReference>
<comment type="caution">
    <text evidence="12">The sequence shown here is derived from an EMBL/GenBank/DDBJ whole genome shotgun (WGS) entry which is preliminary data.</text>
</comment>
<organism evidence="12 13">
    <name type="scientific">Ottowia pentelensis</name>
    <dbReference type="NCBI Taxonomy" id="511108"/>
    <lineage>
        <taxon>Bacteria</taxon>
        <taxon>Pseudomonadati</taxon>
        <taxon>Pseudomonadota</taxon>
        <taxon>Betaproteobacteria</taxon>
        <taxon>Burkholderiales</taxon>
        <taxon>Comamonadaceae</taxon>
        <taxon>Ottowia</taxon>
    </lineage>
</organism>
<dbReference type="PRINTS" id="PR01099">
    <property type="entry name" value="HYETHTZKNASE"/>
</dbReference>
<dbReference type="InterPro" id="IPR029056">
    <property type="entry name" value="Ribokinase-like"/>
</dbReference>
<keyword evidence="10 11" id="KW-0784">Thiamine biosynthesis</keyword>
<keyword evidence="13" id="KW-1185">Reference proteome</keyword>
<dbReference type="Pfam" id="PF02110">
    <property type="entry name" value="HK"/>
    <property type="match status" value="1"/>
</dbReference>
<proteinExistence type="inferred from homology"/>
<evidence type="ECO:0000256" key="8">
    <source>
        <dbReference type="ARBA" id="ARBA00022840"/>
    </source>
</evidence>
<comment type="pathway">
    <text evidence="3 11">Cofactor biosynthesis; thiamine diphosphate biosynthesis; 4-methyl-5-(2-phosphoethyl)-thiazole from 5-(2-hydroxyethyl)-4-methylthiazole: step 1/1.</text>
</comment>
<dbReference type="Gene3D" id="3.40.1190.20">
    <property type="match status" value="1"/>
</dbReference>
<evidence type="ECO:0000256" key="11">
    <source>
        <dbReference type="HAMAP-Rule" id="MF_00228"/>
    </source>
</evidence>
<dbReference type="GO" id="GO:0004417">
    <property type="term" value="F:hydroxyethylthiazole kinase activity"/>
    <property type="evidence" value="ECO:0007669"/>
    <property type="project" value="UniProtKB-EC"/>
</dbReference>
<dbReference type="PIRSF" id="PIRSF000513">
    <property type="entry name" value="Thz_kinase"/>
    <property type="match status" value="1"/>
</dbReference>
<feature type="binding site" evidence="11">
    <location>
        <position position="124"/>
    </location>
    <ligand>
        <name>ATP</name>
        <dbReference type="ChEBI" id="CHEBI:30616"/>
    </ligand>
</feature>
<dbReference type="SUPFAM" id="SSF53613">
    <property type="entry name" value="Ribokinase-like"/>
    <property type="match status" value="1"/>
</dbReference>
<dbReference type="Proteomes" id="UP001589834">
    <property type="component" value="Unassembled WGS sequence"/>
</dbReference>
<evidence type="ECO:0000256" key="6">
    <source>
        <dbReference type="ARBA" id="ARBA00022741"/>
    </source>
</evidence>
<dbReference type="RefSeq" id="WP_377481714.1">
    <property type="nucleotide sequence ID" value="NZ_JBHLTN010000014.1"/>
</dbReference>
<comment type="function">
    <text evidence="11">Catalyzes the phosphorylation of the hydroxyl group of 4-methyl-5-beta-hydroxyethylthiazole (THZ).</text>
</comment>
<evidence type="ECO:0000256" key="7">
    <source>
        <dbReference type="ARBA" id="ARBA00022777"/>
    </source>
</evidence>
<dbReference type="EC" id="2.7.1.50" evidence="11"/>
<keyword evidence="9 11" id="KW-0460">Magnesium</keyword>
<keyword evidence="4 11" id="KW-0808">Transferase</keyword>
<name>A0ABV6PTM8_9BURK</name>
<feature type="binding site" evidence="11">
    <location>
        <position position="170"/>
    </location>
    <ligand>
        <name>ATP</name>
        <dbReference type="ChEBI" id="CHEBI:30616"/>
    </ligand>
</feature>
<comment type="similarity">
    <text evidence="11">Belongs to the Thz kinase family.</text>
</comment>
<evidence type="ECO:0000256" key="1">
    <source>
        <dbReference type="ARBA" id="ARBA00001771"/>
    </source>
</evidence>